<organism evidence="1 2">
    <name type="scientific">Thanatephorus cucumeris (strain AG1-IA)</name>
    <name type="common">Rice sheath blight fungus</name>
    <name type="synonym">Rhizoctonia solani</name>
    <dbReference type="NCBI Taxonomy" id="983506"/>
    <lineage>
        <taxon>Eukaryota</taxon>
        <taxon>Fungi</taxon>
        <taxon>Dikarya</taxon>
        <taxon>Basidiomycota</taxon>
        <taxon>Agaricomycotina</taxon>
        <taxon>Agaricomycetes</taxon>
        <taxon>Cantharellales</taxon>
        <taxon>Ceratobasidiaceae</taxon>
        <taxon>Rhizoctonia</taxon>
        <taxon>Rhizoctonia solani AG-1</taxon>
    </lineage>
</organism>
<gene>
    <name evidence="1" type="ORF">AG1IA_01855</name>
</gene>
<proteinExistence type="predicted"/>
<dbReference type="Proteomes" id="UP000011668">
    <property type="component" value="Unassembled WGS sequence"/>
</dbReference>
<reference evidence="1 2" key="1">
    <citation type="journal article" date="2013" name="Nat. Commun.">
        <title>The evolution and pathogenic mechanisms of the rice sheath blight pathogen.</title>
        <authorList>
            <person name="Zheng A."/>
            <person name="Lin R."/>
            <person name="Xu L."/>
            <person name="Qin P."/>
            <person name="Tang C."/>
            <person name="Ai P."/>
            <person name="Zhang D."/>
            <person name="Liu Y."/>
            <person name="Sun Z."/>
            <person name="Feng H."/>
            <person name="Wang Y."/>
            <person name="Chen Y."/>
            <person name="Liang X."/>
            <person name="Fu R."/>
            <person name="Li Q."/>
            <person name="Zhang J."/>
            <person name="Yu X."/>
            <person name="Xie Z."/>
            <person name="Ding L."/>
            <person name="Guan P."/>
            <person name="Tang J."/>
            <person name="Liang Y."/>
            <person name="Wang S."/>
            <person name="Deng Q."/>
            <person name="Li S."/>
            <person name="Zhu J."/>
            <person name="Wang L."/>
            <person name="Liu H."/>
            <person name="Li P."/>
        </authorList>
    </citation>
    <scope>NUCLEOTIDE SEQUENCE [LARGE SCALE GENOMIC DNA]</scope>
    <source>
        <strain evidence="2">AG-1 IA</strain>
    </source>
</reference>
<accession>L8X1K9</accession>
<comment type="caution">
    <text evidence="1">The sequence shown here is derived from an EMBL/GenBank/DDBJ whole genome shotgun (WGS) entry which is preliminary data.</text>
</comment>
<protein>
    <submittedName>
        <fullName evidence="1">Uncharacterized protein</fullName>
    </submittedName>
</protein>
<sequence length="141" mass="15981">MVQLRSRYLSRGLAVSQLPMQPHIYNAYDGYHVKHAQGTRCGTDSHITRRQRALGQSMAGIFRNMSTLGYSLGQMAERLTMGIMRHLPSYRRGVGVRRDSPFEIFKTRHPASFGQYRTPLIGLSMPPSLPKFRSSVLGLEK</sequence>
<evidence type="ECO:0000313" key="2">
    <source>
        <dbReference type="Proteomes" id="UP000011668"/>
    </source>
</evidence>
<name>L8X1K9_THACA</name>
<evidence type="ECO:0000313" key="1">
    <source>
        <dbReference type="EMBL" id="ELU44115.1"/>
    </source>
</evidence>
<keyword evidence="2" id="KW-1185">Reference proteome</keyword>
<dbReference type="AlphaFoldDB" id="L8X1K9"/>
<dbReference type="EMBL" id="AFRT01000409">
    <property type="protein sequence ID" value="ELU44115.1"/>
    <property type="molecule type" value="Genomic_DNA"/>
</dbReference>
<dbReference type="HOGENOM" id="CLU_1826601_0_0_1"/>